<keyword evidence="1" id="KW-0032">Aminotransferase</keyword>
<keyword evidence="2" id="KW-1185">Reference proteome</keyword>
<sequence length="261" mass="27244">MLSLESKKTLGAGSHRVDASHLSLTRTVRASSLLQAAPEGILTVGLAGEQVLQFLTQLSCGNLRGGDVRLSGAEQGGVRQGKIELSEEIFAALNDNSVAALLHQSGEGDLVVVNDLIELCAARNSQGQSAGAACILDGAGAALNQYYACGCVVVQQLGGGKKLKVVCVLNGRSVAMLHEAGDLGVSLKISLNPTQETIKSVNVGAEGHHQIVRLSRNTNGRDGRGKYGQVELGSINADVGEVLNRHSLFLSMYLSVVTPYT</sequence>
<dbReference type="GO" id="GO:0008483">
    <property type="term" value="F:transaminase activity"/>
    <property type="evidence" value="ECO:0007669"/>
    <property type="project" value="UniProtKB-KW"/>
</dbReference>
<dbReference type="HOGENOM" id="CLU_1065109_0_0_11"/>
<gene>
    <name evidence="1" type="ordered locus">RMDY18_15630</name>
</gene>
<reference evidence="1 2" key="3">
    <citation type="journal article" date="2010" name="Sequencing">
        <title>Complete Genome Sequence of Rothia mucilaginosa DY-18: A Clinical Isolate with Dense Meshwork-Like Structures from a Persistent Apical Periodontitis Lesion.</title>
        <authorList>
            <person name="Yamane K."/>
            <person name="Nambu T."/>
            <person name="Yamanaka T."/>
            <person name="Mashimo C."/>
            <person name="Sugimori C."/>
            <person name="Leung K.-P."/>
            <person name="Fukushima H."/>
        </authorList>
    </citation>
    <scope>NUCLEOTIDE SEQUENCE [LARGE SCALE GENOMIC DNA]</scope>
    <source>
        <strain evidence="1 2">DY-18</strain>
    </source>
</reference>
<protein>
    <submittedName>
        <fullName evidence="1">Glutamate-1-semialdehyde aminotransferase</fullName>
    </submittedName>
</protein>
<dbReference type="EMBL" id="AP011540">
    <property type="protein sequence ID" value="BAI65395.1"/>
    <property type="molecule type" value="Genomic_DNA"/>
</dbReference>
<keyword evidence="1" id="KW-0808">Transferase</keyword>
<reference evidence="1 2" key="2">
    <citation type="journal article" date="2010" name="J Osaka Dent Univ">
        <title>Isolation and identification of Rothia mucilaginosa from persistent apical periodontitis lesions.</title>
        <authorList>
            <person name="Yamane K."/>
            <person name="Yoshida M."/>
            <person name="Fujihira T."/>
            <person name="Baba T."/>
            <person name="Tsuji N."/>
            <person name="Hayashi H."/>
            <person name="Sugimori C."/>
            <person name="Yamanaka T."/>
            <person name="Mashimo C."/>
            <person name="Nambu T."/>
            <person name="Kawai H."/>
            <person name="Fukushima H."/>
        </authorList>
    </citation>
    <scope>NUCLEOTIDE SEQUENCE [LARGE SCALE GENOMIC DNA]</scope>
    <source>
        <strain evidence="1 2">DY-18</strain>
    </source>
</reference>
<dbReference type="KEGG" id="rmu:RMDY18_15630"/>
<dbReference type="Proteomes" id="UP000001883">
    <property type="component" value="Chromosome"/>
</dbReference>
<dbReference type="AlphaFoldDB" id="D2NP27"/>
<proteinExistence type="predicted"/>
<evidence type="ECO:0000313" key="1">
    <source>
        <dbReference type="EMBL" id="BAI65395.1"/>
    </source>
</evidence>
<organism evidence="1 2">
    <name type="scientific">Rothia mucilaginosa (strain DY-18)</name>
    <name type="common">Stomatococcus mucilaginosus</name>
    <dbReference type="NCBI Taxonomy" id="680646"/>
    <lineage>
        <taxon>Bacteria</taxon>
        <taxon>Bacillati</taxon>
        <taxon>Actinomycetota</taxon>
        <taxon>Actinomycetes</taxon>
        <taxon>Micrococcales</taxon>
        <taxon>Micrococcaceae</taxon>
        <taxon>Rothia</taxon>
    </lineage>
</organism>
<evidence type="ECO:0000313" key="2">
    <source>
        <dbReference type="Proteomes" id="UP000001883"/>
    </source>
</evidence>
<reference evidence="2" key="1">
    <citation type="submission" date="2009-07" db="EMBL/GenBank/DDBJ databases">
        <title>Complete genome sequence of Rothia mucilaginosa DJ.</title>
        <authorList>
            <person name="Yamane K."/>
            <person name="Nambu T."/>
            <person name="Mashimo C."/>
            <person name="Sugimori C."/>
            <person name="Yamanaka T."/>
            <person name="Leung K."/>
            <person name="Fukushima H."/>
        </authorList>
    </citation>
    <scope>NUCLEOTIDE SEQUENCE [LARGE SCALE GENOMIC DNA]</scope>
    <source>
        <strain evidence="2">DY-18</strain>
    </source>
</reference>
<accession>D2NP27</accession>
<name>D2NP27_ROTMD</name>